<accession>A0A395HKU1</accession>
<dbReference type="GeneID" id="37203623"/>
<name>A0A395HKU1_ASPHC</name>
<protein>
    <submittedName>
        <fullName evidence="2">Uncharacterized protein</fullName>
    </submittedName>
</protein>
<dbReference type="OrthoDB" id="4497052at2759"/>
<organism evidence="2 3">
    <name type="scientific">Aspergillus homomorphus (strain CBS 101889)</name>
    <dbReference type="NCBI Taxonomy" id="1450537"/>
    <lineage>
        <taxon>Eukaryota</taxon>
        <taxon>Fungi</taxon>
        <taxon>Dikarya</taxon>
        <taxon>Ascomycota</taxon>
        <taxon>Pezizomycotina</taxon>
        <taxon>Eurotiomycetes</taxon>
        <taxon>Eurotiomycetidae</taxon>
        <taxon>Eurotiales</taxon>
        <taxon>Aspergillaceae</taxon>
        <taxon>Aspergillus</taxon>
        <taxon>Aspergillus subgen. Circumdati</taxon>
    </lineage>
</organism>
<evidence type="ECO:0000313" key="2">
    <source>
        <dbReference type="EMBL" id="RAL08571.1"/>
    </source>
</evidence>
<feature type="compositionally biased region" description="Polar residues" evidence="1">
    <location>
        <begin position="1"/>
        <end position="11"/>
    </location>
</feature>
<proteinExistence type="predicted"/>
<feature type="region of interest" description="Disordered" evidence="1">
    <location>
        <begin position="1"/>
        <end position="49"/>
    </location>
</feature>
<sequence length="443" mass="50409">MKLSQAVQPSNDFHHASHIVAEQDQDRHDSTEPFPEYFSSCEQEDSHVDDAQEEAYRYALSKVVEAVKAGARSIKLDPTYMTARLLTTEWELPSSDTGPETAPASPRDETTEPQLDNYPSLALCAGLKVSEENKKNILEEMRILTNSASLSLPLRRRFITMCNEILRIHILLFRRATIPGHPIDTITTRQFHRAQQLSSKLVAHLSALDQLLQTQHEQCHSAQQRIMHISTDQAQTPIARFKTIATILINTLPPPRQTEQRLLLILLDLYDAYLYTDYHHLRQWPQMLTEGENPARLSLTNTFFRAWNLLTGAIERYQAIAAAHADLTHCFIRPGYSRLAPEAPRIWFDLHLRRYVALHRERLRVNQLEFLGREWGVVRREGGGMVSSVAEEGEGEGEMEVEVEDGGCCLQDNLRWGAWNPGFVGVYEGVGFGVRGMNSRDTD</sequence>
<dbReference type="EMBL" id="KZ824312">
    <property type="protein sequence ID" value="RAL08571.1"/>
    <property type="molecule type" value="Genomic_DNA"/>
</dbReference>
<keyword evidence="3" id="KW-1185">Reference proteome</keyword>
<dbReference type="STRING" id="1450537.A0A395HKU1"/>
<dbReference type="Proteomes" id="UP000248961">
    <property type="component" value="Unassembled WGS sequence"/>
</dbReference>
<dbReference type="RefSeq" id="XP_025547725.1">
    <property type="nucleotide sequence ID" value="XM_025699334.1"/>
</dbReference>
<feature type="region of interest" description="Disordered" evidence="1">
    <location>
        <begin position="88"/>
        <end position="115"/>
    </location>
</feature>
<dbReference type="VEuPathDB" id="FungiDB:BO97DRAFT_460370"/>
<dbReference type="AlphaFoldDB" id="A0A395HKU1"/>
<evidence type="ECO:0000256" key="1">
    <source>
        <dbReference type="SAM" id="MobiDB-lite"/>
    </source>
</evidence>
<evidence type="ECO:0000313" key="3">
    <source>
        <dbReference type="Proteomes" id="UP000248961"/>
    </source>
</evidence>
<reference evidence="2 3" key="1">
    <citation type="submission" date="2018-02" db="EMBL/GenBank/DDBJ databases">
        <title>The genomes of Aspergillus section Nigri reveals drivers in fungal speciation.</title>
        <authorList>
            <consortium name="DOE Joint Genome Institute"/>
            <person name="Vesth T.C."/>
            <person name="Nybo J."/>
            <person name="Theobald S."/>
            <person name="Brandl J."/>
            <person name="Frisvad J.C."/>
            <person name="Nielsen K.F."/>
            <person name="Lyhne E.K."/>
            <person name="Kogle M.E."/>
            <person name="Kuo A."/>
            <person name="Riley R."/>
            <person name="Clum A."/>
            <person name="Nolan M."/>
            <person name="Lipzen A."/>
            <person name="Salamov A."/>
            <person name="Henrissat B."/>
            <person name="Wiebenga A."/>
            <person name="De vries R.P."/>
            <person name="Grigoriev I.V."/>
            <person name="Mortensen U.H."/>
            <person name="Andersen M.R."/>
            <person name="Baker S.E."/>
        </authorList>
    </citation>
    <scope>NUCLEOTIDE SEQUENCE [LARGE SCALE GENOMIC DNA]</scope>
    <source>
        <strain evidence="2 3">CBS 101889</strain>
    </source>
</reference>
<gene>
    <name evidence="2" type="ORF">BO97DRAFT_460370</name>
</gene>